<dbReference type="GeneID" id="127749111"/>
<name>A0A9C6U572_FRAOC</name>
<sequence length="159" mass="18306">MWCCFNFYDGVCLEYLLTGSRMPLIQSNSKRDRRVRIPSTTNLESSAVTPFVRGKSSYGFEVVTYLRMSWLFNSHISRPSSVLSSSTRAAHCFEVFPMRLGVAAVRTRANWTVCDSYSTGKVENYLNKIALSILKRDFTALQYMQNYSRTTKLLFLTYI</sequence>
<protein>
    <submittedName>
        <fullName evidence="2">Uncharacterized protein LOC127749111</fullName>
    </submittedName>
</protein>
<dbReference type="Proteomes" id="UP000504606">
    <property type="component" value="Unplaced"/>
</dbReference>
<accession>A0A9C6U572</accession>
<reference evidence="2" key="1">
    <citation type="submission" date="2025-08" db="UniProtKB">
        <authorList>
            <consortium name="RefSeq"/>
        </authorList>
    </citation>
    <scope>IDENTIFICATION</scope>
    <source>
        <tissue evidence="2">Whole organism</tissue>
    </source>
</reference>
<dbReference type="KEGG" id="foc:127749111"/>
<dbReference type="AlphaFoldDB" id="A0A9C6U572"/>
<gene>
    <name evidence="2" type="primary">LOC127749111</name>
</gene>
<evidence type="ECO:0000313" key="1">
    <source>
        <dbReference type="Proteomes" id="UP000504606"/>
    </source>
</evidence>
<evidence type="ECO:0000313" key="2">
    <source>
        <dbReference type="RefSeq" id="XP_052121853.1"/>
    </source>
</evidence>
<dbReference type="RefSeq" id="XP_052121853.1">
    <property type="nucleotide sequence ID" value="XM_052265893.1"/>
</dbReference>
<proteinExistence type="predicted"/>
<keyword evidence="1" id="KW-1185">Reference proteome</keyword>
<organism evidence="1 2">
    <name type="scientific">Frankliniella occidentalis</name>
    <name type="common">Western flower thrips</name>
    <name type="synonym">Euthrips occidentalis</name>
    <dbReference type="NCBI Taxonomy" id="133901"/>
    <lineage>
        <taxon>Eukaryota</taxon>
        <taxon>Metazoa</taxon>
        <taxon>Ecdysozoa</taxon>
        <taxon>Arthropoda</taxon>
        <taxon>Hexapoda</taxon>
        <taxon>Insecta</taxon>
        <taxon>Pterygota</taxon>
        <taxon>Neoptera</taxon>
        <taxon>Paraneoptera</taxon>
        <taxon>Thysanoptera</taxon>
        <taxon>Terebrantia</taxon>
        <taxon>Thripoidea</taxon>
        <taxon>Thripidae</taxon>
        <taxon>Frankliniella</taxon>
    </lineage>
</organism>